<dbReference type="RefSeq" id="XP_001456524.1">
    <property type="nucleotide sequence ID" value="XM_001456487.1"/>
</dbReference>
<proteinExistence type="inferred from homology"/>
<protein>
    <recommendedName>
        <fullName evidence="13">Protein kinase domain-containing protein</fullName>
    </recommendedName>
</protein>
<dbReference type="InterPro" id="IPR011009">
    <property type="entry name" value="Kinase-like_dom_sf"/>
</dbReference>
<organism evidence="11 12">
    <name type="scientific">Paramecium tetraurelia</name>
    <dbReference type="NCBI Taxonomy" id="5888"/>
    <lineage>
        <taxon>Eukaryota</taxon>
        <taxon>Sar</taxon>
        <taxon>Alveolata</taxon>
        <taxon>Ciliophora</taxon>
        <taxon>Intramacronucleata</taxon>
        <taxon>Oligohymenophorea</taxon>
        <taxon>Peniculida</taxon>
        <taxon>Parameciidae</taxon>
        <taxon>Paramecium</taxon>
    </lineage>
</organism>
<dbReference type="KEGG" id="ptm:GSPATT00022296001"/>
<dbReference type="GO" id="GO:0004674">
    <property type="term" value="F:protein serine/threonine kinase activity"/>
    <property type="evidence" value="ECO:0000318"/>
    <property type="project" value="GO_Central"/>
</dbReference>
<sequence>MGNCFQQEEEKNQKSSIKKVDSFLAKQIEKKNEKQKVTLKDFLSQGEIGRGKFGKVLRVKMKGKDNREYAMKVIKKADILQYGLVEHTMLEKNVLGASRNPFVVKLKYSFQTEQKLYLVMEFIKGGQLAKVLRKRQSGRFTEEQTRFCAAEIILGLQYMHNTLRVIYRDLKPENVMVTEEGHLKLTDFGLSKQYETEEAKFFTLAGTPEYLAPEILVNQGHNHMVDFWCLGVLIYEMLVGETPFYDCQRNHNTIEHNIKNAQIKYPNFLSEQSKSIVDRLLNKDPKQRLGAKSIQEIKDHHFFDDINWEQLYNLEIPSPILENTQVYVRVKNDNFQPQFKKDQFGKRIYETPSSHFIETNGDFKGFSAVQE</sequence>
<dbReference type="InterPro" id="IPR045270">
    <property type="entry name" value="STKc_AGC"/>
</dbReference>
<dbReference type="PROSITE" id="PS00107">
    <property type="entry name" value="PROTEIN_KINASE_ATP"/>
    <property type="match status" value="1"/>
</dbReference>
<dbReference type="InterPro" id="IPR000719">
    <property type="entry name" value="Prot_kinase_dom"/>
</dbReference>
<dbReference type="Pfam" id="PF00069">
    <property type="entry name" value="Pkinase"/>
    <property type="match status" value="1"/>
</dbReference>
<comment type="similarity">
    <text evidence="8">Belongs to the protein kinase superfamily.</text>
</comment>
<dbReference type="STRING" id="5888.A0E1G0"/>
<reference evidence="11 12" key="1">
    <citation type="journal article" date="2006" name="Nature">
        <title>Global trends of whole-genome duplications revealed by the ciliate Paramecium tetraurelia.</title>
        <authorList>
            <consortium name="Genoscope"/>
            <person name="Aury J.-M."/>
            <person name="Jaillon O."/>
            <person name="Duret L."/>
            <person name="Noel B."/>
            <person name="Jubin C."/>
            <person name="Porcel B.M."/>
            <person name="Segurens B."/>
            <person name="Daubin V."/>
            <person name="Anthouard V."/>
            <person name="Aiach N."/>
            <person name="Arnaiz O."/>
            <person name="Billaut A."/>
            <person name="Beisson J."/>
            <person name="Blanc I."/>
            <person name="Bouhouche K."/>
            <person name="Camara F."/>
            <person name="Duharcourt S."/>
            <person name="Guigo R."/>
            <person name="Gogendeau D."/>
            <person name="Katinka M."/>
            <person name="Keller A.-M."/>
            <person name="Kissmehl R."/>
            <person name="Klotz C."/>
            <person name="Koll F."/>
            <person name="Le Moue A."/>
            <person name="Lepere C."/>
            <person name="Malinsky S."/>
            <person name="Nowacki M."/>
            <person name="Nowak J.K."/>
            <person name="Plattner H."/>
            <person name="Poulain J."/>
            <person name="Ruiz F."/>
            <person name="Serrano V."/>
            <person name="Zagulski M."/>
            <person name="Dessen P."/>
            <person name="Betermier M."/>
            <person name="Weissenbach J."/>
            <person name="Scarpelli C."/>
            <person name="Schachter V."/>
            <person name="Sperling L."/>
            <person name="Meyer E."/>
            <person name="Cohen J."/>
            <person name="Wincker P."/>
        </authorList>
    </citation>
    <scope>NUCLEOTIDE SEQUENCE [LARGE SCALE GENOMIC DNA]</scope>
    <source>
        <strain evidence="11 12">Stock d4-2</strain>
    </source>
</reference>
<dbReference type="FunFam" id="1.10.510.10:FF:000210">
    <property type="entry name" value="Non-specific serine/threonine protein kinase"/>
    <property type="match status" value="1"/>
</dbReference>
<dbReference type="PANTHER" id="PTHR24351">
    <property type="entry name" value="RIBOSOMAL PROTEIN S6 KINASE"/>
    <property type="match status" value="1"/>
</dbReference>
<dbReference type="InterPro" id="IPR017441">
    <property type="entry name" value="Protein_kinase_ATP_BS"/>
</dbReference>
<evidence type="ECO:0008006" key="13">
    <source>
        <dbReference type="Google" id="ProtNLM"/>
    </source>
</evidence>
<evidence type="ECO:0000256" key="5">
    <source>
        <dbReference type="ARBA" id="ARBA00022777"/>
    </source>
</evidence>
<keyword evidence="12" id="KW-1185">Reference proteome</keyword>
<dbReference type="PROSITE" id="PS51285">
    <property type="entry name" value="AGC_KINASE_CTER"/>
    <property type="match status" value="1"/>
</dbReference>
<dbReference type="GeneID" id="5042309"/>
<evidence type="ECO:0000256" key="6">
    <source>
        <dbReference type="ARBA" id="ARBA00022840"/>
    </source>
</evidence>
<dbReference type="InterPro" id="IPR008271">
    <property type="entry name" value="Ser/Thr_kinase_AS"/>
</dbReference>
<dbReference type="SMART" id="SM00220">
    <property type="entry name" value="S_TKc"/>
    <property type="match status" value="1"/>
</dbReference>
<dbReference type="Proteomes" id="UP000000600">
    <property type="component" value="Unassembled WGS sequence"/>
</dbReference>
<evidence type="ECO:0000256" key="8">
    <source>
        <dbReference type="RuleBase" id="RU000304"/>
    </source>
</evidence>
<dbReference type="CDD" id="cd05123">
    <property type="entry name" value="STKc_AGC"/>
    <property type="match status" value="1"/>
</dbReference>
<dbReference type="OMA" id="HIWHRRY"/>
<dbReference type="OrthoDB" id="432483at2759"/>
<dbReference type="InParanoid" id="A0E1G0"/>
<dbReference type="AlphaFoldDB" id="A0E1G0"/>
<gene>
    <name evidence="11" type="ORF">GSPATT00022296001</name>
</gene>
<keyword evidence="4 7" id="KW-0547">Nucleotide-binding</keyword>
<evidence type="ECO:0000259" key="9">
    <source>
        <dbReference type="PROSITE" id="PS50011"/>
    </source>
</evidence>
<keyword evidence="2" id="KW-0597">Phosphoprotein</keyword>
<dbReference type="FunFam" id="3.30.200.20:FF:000876">
    <property type="entry name" value="AGC family protein kinase"/>
    <property type="match status" value="1"/>
</dbReference>
<dbReference type="HOGENOM" id="CLU_000288_63_5_1"/>
<dbReference type="PROSITE" id="PS50011">
    <property type="entry name" value="PROTEIN_KINASE_DOM"/>
    <property type="match status" value="1"/>
</dbReference>
<name>A0E1G0_PARTE</name>
<dbReference type="EMBL" id="CT868653">
    <property type="protein sequence ID" value="CAK89127.1"/>
    <property type="molecule type" value="Genomic_DNA"/>
</dbReference>
<evidence type="ECO:0000259" key="10">
    <source>
        <dbReference type="PROSITE" id="PS51285"/>
    </source>
</evidence>
<dbReference type="GO" id="GO:0005524">
    <property type="term" value="F:ATP binding"/>
    <property type="evidence" value="ECO:0007669"/>
    <property type="project" value="UniProtKB-UniRule"/>
</dbReference>
<dbReference type="SUPFAM" id="SSF56112">
    <property type="entry name" value="Protein kinase-like (PK-like)"/>
    <property type="match status" value="1"/>
</dbReference>
<evidence type="ECO:0000256" key="1">
    <source>
        <dbReference type="ARBA" id="ARBA00022527"/>
    </source>
</evidence>
<dbReference type="Gene3D" id="3.30.200.20">
    <property type="entry name" value="Phosphorylase Kinase, domain 1"/>
    <property type="match status" value="1"/>
</dbReference>
<dbReference type="Gene3D" id="1.10.510.10">
    <property type="entry name" value="Transferase(Phosphotransferase) domain 1"/>
    <property type="match status" value="1"/>
</dbReference>
<dbReference type="eggNOG" id="KOG0598">
    <property type="taxonomic scope" value="Eukaryota"/>
</dbReference>
<dbReference type="GO" id="GO:0005634">
    <property type="term" value="C:nucleus"/>
    <property type="evidence" value="ECO:0000318"/>
    <property type="project" value="GO_Central"/>
</dbReference>
<dbReference type="InterPro" id="IPR000961">
    <property type="entry name" value="AGC-kinase_C"/>
</dbReference>
<evidence type="ECO:0000313" key="11">
    <source>
        <dbReference type="EMBL" id="CAK89127.1"/>
    </source>
</evidence>
<feature type="domain" description="AGC-kinase C-terminal" evidence="10">
    <location>
        <begin position="304"/>
        <end position="371"/>
    </location>
</feature>
<feature type="binding site" evidence="7">
    <location>
        <position position="76"/>
    </location>
    <ligand>
        <name>ATP</name>
        <dbReference type="ChEBI" id="CHEBI:30616"/>
    </ligand>
</feature>
<evidence type="ECO:0000256" key="3">
    <source>
        <dbReference type="ARBA" id="ARBA00022679"/>
    </source>
</evidence>
<dbReference type="GO" id="GO:0005737">
    <property type="term" value="C:cytoplasm"/>
    <property type="evidence" value="ECO:0000318"/>
    <property type="project" value="GO_Central"/>
</dbReference>
<keyword evidence="5" id="KW-0418">Kinase</keyword>
<evidence type="ECO:0000256" key="4">
    <source>
        <dbReference type="ARBA" id="ARBA00022741"/>
    </source>
</evidence>
<evidence type="ECO:0000256" key="2">
    <source>
        <dbReference type="ARBA" id="ARBA00022553"/>
    </source>
</evidence>
<keyword evidence="6 7" id="KW-0067">ATP-binding</keyword>
<dbReference type="PROSITE" id="PS00108">
    <property type="entry name" value="PROTEIN_KINASE_ST"/>
    <property type="match status" value="1"/>
</dbReference>
<keyword evidence="1 8" id="KW-0723">Serine/threonine-protein kinase</keyword>
<evidence type="ECO:0000313" key="12">
    <source>
        <dbReference type="Proteomes" id="UP000000600"/>
    </source>
</evidence>
<evidence type="ECO:0000256" key="7">
    <source>
        <dbReference type="PROSITE-ProRule" id="PRU10141"/>
    </source>
</evidence>
<feature type="domain" description="Protein kinase" evidence="9">
    <location>
        <begin position="42"/>
        <end position="303"/>
    </location>
</feature>
<accession>A0E1G0</accession>
<keyword evidence="3" id="KW-0808">Transferase</keyword>